<sequence length="234" mass="27308">MMIYLSDVIRKVILFTLLMLFTFVISAKSTKDENKILPYWEYPIYLITNDEEIPSNIHSEKINITTEYCIWSVYPYGEPYGYYKERVLVYPLQKPMEVGDYEKLNLVIGRLSAEVDINEFNDAFLGSTSTIADYLDSLNWIADGDYALNDLVYDQIIISADRDYVRISYTVEVEELYQQIEETYPIAGLVSIEHNEVHTYVGDNIRGKWAFDVESQKYDIFVNNDHPFQCTEAL</sequence>
<evidence type="ECO:0000313" key="1">
    <source>
        <dbReference type="EMBL" id="ELN6932327.1"/>
    </source>
</evidence>
<dbReference type="AlphaFoldDB" id="A0AAI9CU29"/>
<evidence type="ECO:0000313" key="2">
    <source>
        <dbReference type="Proteomes" id="UP001253463"/>
    </source>
</evidence>
<dbReference type="EMBL" id="ABNSCA010000003">
    <property type="protein sequence ID" value="ELN6932327.1"/>
    <property type="molecule type" value="Genomic_DNA"/>
</dbReference>
<proteinExistence type="predicted"/>
<gene>
    <name evidence="1" type="ORF">RZY48_001714</name>
</gene>
<name>A0AAI9CU29_9VIBR</name>
<dbReference type="Proteomes" id="UP001253463">
    <property type="component" value="Unassembled WGS sequence"/>
</dbReference>
<organism evidence="1 2">
    <name type="scientific">Vibrio navarrensis</name>
    <dbReference type="NCBI Taxonomy" id="29495"/>
    <lineage>
        <taxon>Bacteria</taxon>
        <taxon>Pseudomonadati</taxon>
        <taxon>Pseudomonadota</taxon>
        <taxon>Gammaproteobacteria</taxon>
        <taxon>Vibrionales</taxon>
        <taxon>Vibrionaceae</taxon>
        <taxon>Vibrio</taxon>
    </lineage>
</organism>
<comment type="caution">
    <text evidence="1">The sequence shown here is derived from an EMBL/GenBank/DDBJ whole genome shotgun (WGS) entry which is preliminary data.</text>
</comment>
<accession>A0AAI9CU29</accession>
<reference evidence="1" key="1">
    <citation type="submission" date="2023-10" db="EMBL/GenBank/DDBJ databases">
        <authorList>
            <consortium name="PulseNet: The National Subtyping Network for Foodborne Disease Surveillance"/>
        </authorList>
    </citation>
    <scope>NUCLEOTIDE SEQUENCE</scope>
    <source>
        <strain evidence="1">PNUSAV004886</strain>
    </source>
</reference>
<protein>
    <submittedName>
        <fullName evidence="1">Uncharacterized protein</fullName>
    </submittedName>
</protein>